<gene>
    <name evidence="2" type="ORF">QE109_10110</name>
</gene>
<name>A0ABT6NDN5_9FIRM</name>
<reference evidence="2 3" key="1">
    <citation type="submission" date="2023-04" db="EMBL/GenBank/DDBJ databases">
        <title>Fusibacter bizertensis strain WBS, isolated from littoral bottom sediments of the Arctic seas - biochemical and genomic analysis.</title>
        <authorList>
            <person name="Brioukhanov A.L."/>
        </authorList>
    </citation>
    <scope>NUCLEOTIDE SEQUENCE [LARGE SCALE GENOMIC DNA]</scope>
    <source>
        <strain evidence="2 3">WBS</strain>
    </source>
</reference>
<protein>
    <submittedName>
        <fullName evidence="2">CHAD domain-containing protein</fullName>
    </submittedName>
</protein>
<evidence type="ECO:0000259" key="1">
    <source>
        <dbReference type="Pfam" id="PF05235"/>
    </source>
</evidence>
<dbReference type="EMBL" id="JARYZI010000006">
    <property type="protein sequence ID" value="MDH8678501.1"/>
    <property type="molecule type" value="Genomic_DNA"/>
</dbReference>
<organism evidence="2 3">
    <name type="scientific">Fusibacter bizertensis</name>
    <dbReference type="NCBI Taxonomy" id="1488331"/>
    <lineage>
        <taxon>Bacteria</taxon>
        <taxon>Bacillati</taxon>
        <taxon>Bacillota</taxon>
        <taxon>Clostridia</taxon>
        <taxon>Eubacteriales</taxon>
        <taxon>Eubacteriales Family XII. Incertae Sedis</taxon>
        <taxon>Fusibacter</taxon>
    </lineage>
</organism>
<accession>A0ABT6NDN5</accession>
<dbReference type="InterPro" id="IPR038186">
    <property type="entry name" value="CHAD_dom_sf"/>
</dbReference>
<comment type="caution">
    <text evidence="2">The sequence shown here is derived from an EMBL/GenBank/DDBJ whole genome shotgun (WGS) entry which is preliminary data.</text>
</comment>
<dbReference type="Proteomes" id="UP001158045">
    <property type="component" value="Unassembled WGS sequence"/>
</dbReference>
<dbReference type="InterPro" id="IPR007899">
    <property type="entry name" value="CHAD_dom"/>
</dbReference>
<dbReference type="RefSeq" id="WP_281094350.1">
    <property type="nucleotide sequence ID" value="NZ_JARYZI010000006.1"/>
</dbReference>
<feature type="domain" description="CHAD" evidence="1">
    <location>
        <begin position="10"/>
        <end position="217"/>
    </location>
</feature>
<proteinExistence type="predicted"/>
<keyword evidence="3" id="KW-1185">Reference proteome</keyword>
<evidence type="ECO:0000313" key="3">
    <source>
        <dbReference type="Proteomes" id="UP001158045"/>
    </source>
</evidence>
<dbReference type="Pfam" id="PF05235">
    <property type="entry name" value="CHAD"/>
    <property type="match status" value="1"/>
</dbReference>
<dbReference type="Gene3D" id="1.40.20.10">
    <property type="entry name" value="CHAD domain"/>
    <property type="match status" value="1"/>
</dbReference>
<evidence type="ECO:0000313" key="2">
    <source>
        <dbReference type="EMBL" id="MDH8678501.1"/>
    </source>
</evidence>
<sequence length="261" mass="31152">MVEDRKVTMIMEKHLEAIDLALNSMVSAQYDHESIHMFRESIRQFRALMYFFMPNIRPSDYRKIEQISKKYFMMTSLIREIDVFEIGYKENMNEAALEKLKEIKEPLMINLINDLNETNAFKFQQLKIVIKPFQESEKKGNCLMKRQCDLLRVFINREEEQFGEEKYIHAKRMLAKKLIYIHNILLPNDPKLEMINKELDLFQIMAKQVHDACVNLRFIGHYQFDDQELVTKIVHDHALFTAQAADQYNTTCNVIEQFLEK</sequence>